<dbReference type="Pfam" id="PF00487">
    <property type="entry name" value="FA_desaturase"/>
    <property type="match status" value="1"/>
</dbReference>
<keyword evidence="4" id="KW-1185">Reference proteome</keyword>
<sequence>MANYLDDDQRNALAVLRRTWTWRSEWPTWLLIAVIYGGWFGVALHARRLGLPIALGVLVVLSAWYMSLQHELLHGHPTRSPLINALIGIAPLAVWFPYGIYRESHLRHHDDPLLTHPGLDPESFFVAPRAWQQNGRVMRALLTVRNTFVGRIVIGPAFSIAALVSDATDKITRGDLSDVPVWIIHGVTLTAIVHWLDTRCGIAPWLFIGVVGYGALALGSVRSFHEHRAADAHEHRSVINEAALPWRLLFLNNNYHVVHHDLPHVPWFALRKVYEASRQQYIERSGGFLVKGYSEWLRLYAFTPVAPPVHGDLSGLIQRNPPASDNRAFTMR</sequence>
<feature type="domain" description="Fatty acid desaturase" evidence="2">
    <location>
        <begin position="53"/>
        <end position="283"/>
    </location>
</feature>
<name>A0A4P8J4E6_9BURK</name>
<feature type="transmembrane region" description="Helical" evidence="1">
    <location>
        <begin position="179"/>
        <end position="196"/>
    </location>
</feature>
<dbReference type="KEGG" id="tvl:FAZ95_30075"/>
<keyword evidence="1" id="KW-0812">Transmembrane</keyword>
<feature type="transmembrane region" description="Helical" evidence="1">
    <location>
        <begin position="82"/>
        <end position="101"/>
    </location>
</feature>
<keyword evidence="1" id="KW-1133">Transmembrane helix</keyword>
<dbReference type="CDD" id="cd03509">
    <property type="entry name" value="DesA_FADS-like"/>
    <property type="match status" value="1"/>
</dbReference>
<keyword evidence="1" id="KW-0472">Membrane</keyword>
<dbReference type="AlphaFoldDB" id="A0A4P8J4E6"/>
<feature type="transmembrane region" description="Helical" evidence="1">
    <location>
        <begin position="49"/>
        <end position="67"/>
    </location>
</feature>
<reference evidence="3 4" key="1">
    <citation type="submission" date="2019-05" db="EMBL/GenBank/DDBJ databases">
        <title>Burkholderia sp. DHOD12, isolated from subtropical forest soil.</title>
        <authorList>
            <person name="Gao Z.-H."/>
            <person name="Qiu L.-H."/>
        </authorList>
    </citation>
    <scope>NUCLEOTIDE SEQUENCE [LARGE SCALE GENOMIC DNA]</scope>
    <source>
        <strain evidence="3 4">DHOD12</strain>
    </source>
</reference>
<evidence type="ECO:0000256" key="1">
    <source>
        <dbReference type="SAM" id="Phobius"/>
    </source>
</evidence>
<dbReference type="OrthoDB" id="784276at2"/>
<evidence type="ECO:0000313" key="4">
    <source>
        <dbReference type="Proteomes" id="UP000298656"/>
    </source>
</evidence>
<dbReference type="EMBL" id="CP040078">
    <property type="protein sequence ID" value="QCP54914.1"/>
    <property type="molecule type" value="Genomic_DNA"/>
</dbReference>
<evidence type="ECO:0000313" key="3">
    <source>
        <dbReference type="EMBL" id="QCP54914.1"/>
    </source>
</evidence>
<feature type="transmembrane region" description="Helical" evidence="1">
    <location>
        <begin position="202"/>
        <end position="221"/>
    </location>
</feature>
<organism evidence="3 4">
    <name type="scientific">Trinickia violacea</name>
    <dbReference type="NCBI Taxonomy" id="2571746"/>
    <lineage>
        <taxon>Bacteria</taxon>
        <taxon>Pseudomonadati</taxon>
        <taxon>Pseudomonadota</taxon>
        <taxon>Betaproteobacteria</taxon>
        <taxon>Burkholderiales</taxon>
        <taxon>Burkholderiaceae</taxon>
        <taxon>Trinickia</taxon>
    </lineage>
</organism>
<dbReference type="InterPro" id="IPR005804">
    <property type="entry name" value="FA_desaturase_dom"/>
</dbReference>
<protein>
    <submittedName>
        <fullName evidence="3">Fatty acid desaturase</fullName>
    </submittedName>
</protein>
<feature type="transmembrane region" description="Helical" evidence="1">
    <location>
        <begin position="26"/>
        <end position="44"/>
    </location>
</feature>
<dbReference type="Proteomes" id="UP000298656">
    <property type="component" value="Chromosome 2"/>
</dbReference>
<accession>A0A4P8J4E6</accession>
<proteinExistence type="predicted"/>
<dbReference type="RefSeq" id="WP_137337671.1">
    <property type="nucleotide sequence ID" value="NZ_CP040078.1"/>
</dbReference>
<gene>
    <name evidence="3" type="ORF">FAZ95_30075</name>
</gene>
<evidence type="ECO:0000259" key="2">
    <source>
        <dbReference type="Pfam" id="PF00487"/>
    </source>
</evidence>
<dbReference type="GO" id="GO:0006629">
    <property type="term" value="P:lipid metabolic process"/>
    <property type="evidence" value="ECO:0007669"/>
    <property type="project" value="InterPro"/>
</dbReference>